<protein>
    <submittedName>
        <fullName evidence="1">Uncharacterized protein</fullName>
    </submittedName>
</protein>
<proteinExistence type="predicted"/>
<sequence length="43" mass="4711">MRLLIQTATATRGVAGAGLQSHSQSQYNYSSMREDDIELAIKV</sequence>
<dbReference type="AlphaFoldDB" id="A0A484ASU9"/>
<reference evidence="1 2" key="1">
    <citation type="journal article" date="2019" name="J. Hered.">
        <title>An Improved Genome Assembly for Drosophila navojoa, the Basal Species in the mojavensis Cluster.</title>
        <authorList>
            <person name="Vanderlinde T."/>
            <person name="Dupim E.G."/>
            <person name="Nazario-Yepiz N.O."/>
            <person name="Carvalho A.B."/>
        </authorList>
    </citation>
    <scope>NUCLEOTIDE SEQUENCE [LARGE SCALE GENOMIC DNA]</scope>
    <source>
        <strain evidence="1">Navoj_Jal97</strain>
        <tissue evidence="1">Whole organism</tissue>
    </source>
</reference>
<dbReference type="Proteomes" id="UP000295192">
    <property type="component" value="Unassembled WGS sequence"/>
</dbReference>
<keyword evidence="2" id="KW-1185">Reference proteome</keyword>
<evidence type="ECO:0000313" key="1">
    <source>
        <dbReference type="EMBL" id="TDG39152.1"/>
    </source>
</evidence>
<feature type="non-terminal residue" evidence="1">
    <location>
        <position position="43"/>
    </location>
</feature>
<accession>A0A484ASU9</accession>
<gene>
    <name evidence="1" type="ORF">AWZ03_014426</name>
</gene>
<organism evidence="1 2">
    <name type="scientific">Drosophila navojoa</name>
    <name type="common">Fruit fly</name>
    <dbReference type="NCBI Taxonomy" id="7232"/>
    <lineage>
        <taxon>Eukaryota</taxon>
        <taxon>Metazoa</taxon>
        <taxon>Ecdysozoa</taxon>
        <taxon>Arthropoda</taxon>
        <taxon>Hexapoda</taxon>
        <taxon>Insecta</taxon>
        <taxon>Pterygota</taxon>
        <taxon>Neoptera</taxon>
        <taxon>Endopterygota</taxon>
        <taxon>Diptera</taxon>
        <taxon>Brachycera</taxon>
        <taxon>Muscomorpha</taxon>
        <taxon>Ephydroidea</taxon>
        <taxon>Drosophilidae</taxon>
        <taxon>Drosophila</taxon>
    </lineage>
</organism>
<name>A0A484ASU9_DRONA</name>
<dbReference type="EMBL" id="LSRL02001309">
    <property type="protein sequence ID" value="TDG39152.1"/>
    <property type="molecule type" value="Genomic_DNA"/>
</dbReference>
<evidence type="ECO:0000313" key="2">
    <source>
        <dbReference type="Proteomes" id="UP000295192"/>
    </source>
</evidence>
<comment type="caution">
    <text evidence="1">The sequence shown here is derived from an EMBL/GenBank/DDBJ whole genome shotgun (WGS) entry which is preliminary data.</text>
</comment>
<dbReference type="STRING" id="7232.A0A484ASU9"/>